<accession>A0A0C2P406</accession>
<name>A0A0C2K696_9VIBR</name>
<dbReference type="Proteomes" id="UP000031672">
    <property type="component" value="Unassembled WGS sequence"/>
</dbReference>
<dbReference type="RefSeq" id="WP_040990962.1">
    <property type="nucleotide sequence ID" value="NZ_JBFRUC010000017.1"/>
</dbReference>
<sequence length="152" mass="16901">MSHSHSFRTRRDQHGSLYIAIVFVLVVMGFLASLLSRIQWSNADGYTKDVLGTQAWFLAQSVNESSLTVLYPLDSVTNIKGTCVTVMPTPSFISGTVFSEIPNCRLVENSCESLGTLADMNYFRLTARVNCGSGKSLVERAEEIWVRELNND</sequence>
<feature type="transmembrane region" description="Helical" evidence="1">
    <location>
        <begin position="15"/>
        <end position="35"/>
    </location>
</feature>
<evidence type="ECO:0000313" key="2">
    <source>
        <dbReference type="EMBL" id="KII77568.1"/>
    </source>
</evidence>
<keyword evidence="1" id="KW-1133">Transmembrane helix</keyword>
<dbReference type="STRING" id="1461322.OJ16_12000"/>
<reference evidence="2 3" key="1">
    <citation type="submission" date="2014-11" db="EMBL/GenBank/DDBJ databases">
        <title>Draft Genome Sequence of Vibrio piscirenalis strains CECT 8603T and CECT 8604, two marine Gammaproteobacterium isolated from cultured gilthead sea bream (Sparus aurata).</title>
        <authorList>
            <person name="Arahal D.R."/>
            <person name="Rodrigo-Torres L."/>
            <person name="Lucena T."/>
            <person name="Pujalte M.J."/>
        </authorList>
    </citation>
    <scope>NUCLEOTIDE SEQUENCE [LARGE SCALE GENOMIC DNA]</scope>
    <source>
        <strain evidence="2 3">DCR 1-4-2</strain>
    </source>
</reference>
<comment type="caution">
    <text evidence="2">The sequence shown here is derived from an EMBL/GenBank/DDBJ whole genome shotgun (WGS) entry which is preliminary data.</text>
</comment>
<keyword evidence="1" id="KW-0472">Membrane</keyword>
<proteinExistence type="predicted"/>
<organism evidence="2 3">
    <name type="scientific">Vibrio renipiscarius</name>
    <dbReference type="NCBI Taxonomy" id="1461322"/>
    <lineage>
        <taxon>Bacteria</taxon>
        <taxon>Pseudomonadati</taxon>
        <taxon>Pseudomonadota</taxon>
        <taxon>Gammaproteobacteria</taxon>
        <taxon>Vibrionales</taxon>
        <taxon>Vibrionaceae</taxon>
        <taxon>Vibrio</taxon>
    </lineage>
</organism>
<protein>
    <submittedName>
        <fullName evidence="2">MSHA biogenesis protein MshP</fullName>
    </submittedName>
</protein>
<evidence type="ECO:0000256" key="1">
    <source>
        <dbReference type="SAM" id="Phobius"/>
    </source>
</evidence>
<evidence type="ECO:0000313" key="3">
    <source>
        <dbReference type="Proteomes" id="UP000031672"/>
    </source>
</evidence>
<gene>
    <name evidence="2" type="ORF">OJ16_12000</name>
</gene>
<keyword evidence="1" id="KW-0812">Transmembrane</keyword>
<dbReference type="AlphaFoldDB" id="A0A0C2K696"/>
<dbReference type="EMBL" id="JTKH01000021">
    <property type="protein sequence ID" value="KII77568.1"/>
    <property type="molecule type" value="Genomic_DNA"/>
</dbReference>
<keyword evidence="3" id="KW-1185">Reference proteome</keyword>
<accession>A0A0C2K696</accession>